<proteinExistence type="predicted"/>
<organism evidence="1 2">
    <name type="scientific">Gaetbulibacter aestuarii</name>
    <dbReference type="NCBI Taxonomy" id="1502358"/>
    <lineage>
        <taxon>Bacteria</taxon>
        <taxon>Pseudomonadati</taxon>
        <taxon>Bacteroidota</taxon>
        <taxon>Flavobacteriia</taxon>
        <taxon>Flavobacteriales</taxon>
        <taxon>Flavobacteriaceae</taxon>
        <taxon>Gaetbulibacter</taxon>
    </lineage>
</organism>
<name>A0ABW7MW22_9FLAO</name>
<comment type="caution">
    <text evidence="1">The sequence shown here is derived from an EMBL/GenBank/DDBJ whole genome shotgun (WGS) entry which is preliminary data.</text>
</comment>
<gene>
    <name evidence="1" type="ORF">V8G58_03680</name>
</gene>
<dbReference type="Pfam" id="PF13557">
    <property type="entry name" value="Phenol_MetA_deg"/>
    <property type="match status" value="1"/>
</dbReference>
<keyword evidence="2" id="KW-1185">Reference proteome</keyword>
<protein>
    <submittedName>
        <fullName evidence="1">Transporter</fullName>
    </submittedName>
</protein>
<dbReference type="Proteomes" id="UP001610100">
    <property type="component" value="Unassembled WGS sequence"/>
</dbReference>
<dbReference type="InterPro" id="IPR025737">
    <property type="entry name" value="FApF"/>
</dbReference>
<evidence type="ECO:0000313" key="1">
    <source>
        <dbReference type="EMBL" id="MFH6771025.1"/>
    </source>
</evidence>
<reference evidence="1 2" key="1">
    <citation type="submission" date="2024-02" db="EMBL/GenBank/DDBJ databases">
        <title>A Gaetbulibacter species isolated from tidal flats and genomic insights of their niches.</title>
        <authorList>
            <person name="Ye Y."/>
        </authorList>
    </citation>
    <scope>NUCLEOTIDE SEQUENCE [LARGE SCALE GENOMIC DNA]</scope>
    <source>
        <strain evidence="1 2">KYW382</strain>
    </source>
</reference>
<dbReference type="RefSeq" id="WP_344739847.1">
    <property type="nucleotide sequence ID" value="NZ_BAABAY010000001.1"/>
</dbReference>
<sequence length="339" mass="37492">MKKYIVAVLFAATLLSYSQEKSTSNLWASDRPDGHAPISIMGDHTHHKGEFMFSYRSMFMNMNDLTQGNKDSNISAVHSNYMVAPKNMDMTMHMLGAMYAPSDKLTFMVMANYIENDMTLIMRNGMKFSTNSEGFGDVTISGLYNLFNKNRKAMHAQLGLIIPTGSIDKTDVTPMSAGNTVQLPYPMQTGSGSFGAKFGLTFLGQQDKFSWGNQFTSVIMLNDNDQDYKMGNSYALNNWIAAQAGKNLSVSFRLEGALINKINGTSPLLNSMMVSTADTRNSGGIYVNTGFGLNYLVRRGSLKGFRLAEEISAPVYKDLNGVQLRTNYNLIVGAQYAFH</sequence>
<evidence type="ECO:0000313" key="2">
    <source>
        <dbReference type="Proteomes" id="UP001610100"/>
    </source>
</evidence>
<accession>A0ABW7MW22</accession>
<dbReference type="EMBL" id="JBAWKB010000001">
    <property type="protein sequence ID" value="MFH6771025.1"/>
    <property type="molecule type" value="Genomic_DNA"/>
</dbReference>